<reference evidence="1" key="1">
    <citation type="submission" date="2024-12" db="EMBL/GenBank/DDBJ databases">
        <title>Comparative genomics and development of molecular markers within Purpureocillium lilacinum and among Purpureocillium species.</title>
        <authorList>
            <person name="Yeh Z.-Y."/>
            <person name="Ni N.-T."/>
            <person name="Lo P.-H."/>
            <person name="Mushyakhwo K."/>
            <person name="Lin C.-F."/>
            <person name="Nai Y.-S."/>
        </authorList>
    </citation>
    <scope>NUCLEOTIDE SEQUENCE</scope>
    <source>
        <strain evidence="1">NCHU-NPUST-175</strain>
    </source>
</reference>
<evidence type="ECO:0000313" key="1">
    <source>
        <dbReference type="EMBL" id="KAL3952773.1"/>
    </source>
</evidence>
<proteinExistence type="predicted"/>
<keyword evidence="2" id="KW-1185">Reference proteome</keyword>
<protein>
    <submittedName>
        <fullName evidence="1">Uncharacterized protein</fullName>
    </submittedName>
</protein>
<organism evidence="1 2">
    <name type="scientific">Purpureocillium lilacinum</name>
    <name type="common">Paecilomyces lilacinus</name>
    <dbReference type="NCBI Taxonomy" id="33203"/>
    <lineage>
        <taxon>Eukaryota</taxon>
        <taxon>Fungi</taxon>
        <taxon>Dikarya</taxon>
        <taxon>Ascomycota</taxon>
        <taxon>Pezizomycotina</taxon>
        <taxon>Sordariomycetes</taxon>
        <taxon>Hypocreomycetidae</taxon>
        <taxon>Hypocreales</taxon>
        <taxon>Ophiocordycipitaceae</taxon>
        <taxon>Purpureocillium</taxon>
    </lineage>
</organism>
<accession>A0ACC4D9T6</accession>
<name>A0ACC4D9T6_PURLI</name>
<dbReference type="Proteomes" id="UP001638806">
    <property type="component" value="Unassembled WGS sequence"/>
</dbReference>
<comment type="caution">
    <text evidence="1">The sequence shown here is derived from an EMBL/GenBank/DDBJ whole genome shotgun (WGS) entry which is preliminary data.</text>
</comment>
<dbReference type="EMBL" id="JBGNUJ010000012">
    <property type="protein sequence ID" value="KAL3952773.1"/>
    <property type="molecule type" value="Genomic_DNA"/>
</dbReference>
<gene>
    <name evidence="1" type="ORF">ACCO45_012716</name>
</gene>
<sequence>MVGNSSLSCEEQLRYMRDALFLLENDWSVYYRPGEEPDKGACRFCHEALASIKKRDRCNHVHRCRRAATAKLLGVLQSEVMFCYFCTEFLKTDEWQEHCRRHLSTVKKHCGAITYQHTLIRPAFCPICMQAEDFYPSVRLQYWERDADARKHIELCHGWNWTCRGCDFVADGPDSGYSHLHDVHHYNIPKLIVATKMKTSTERTSKILLDPATASVSKAVGSDTESWDQIMTNPSSPPSRPAAEATTSLKHSHSTTPDCLPPSVLMRCSDTATDAQDTSTRLVERTASPGECSNTTPLQTTDSIVRGEEHSYRWCDSTIQGASNYGSETASSDLWYGSRPSSPATAGSPYTPPMESAIDFASYAADALFVLDELGAAMTRDGDDCGVVPLPGSPKAPYNGSPSTPITAAAILDDELEELASDLPQASPANVPPNALFDHQPSTVCSSDLHNHVAKNPNYAEDRIGKEKDRNGPGYEGRRA</sequence>
<evidence type="ECO:0000313" key="2">
    <source>
        <dbReference type="Proteomes" id="UP001638806"/>
    </source>
</evidence>